<dbReference type="EMBL" id="LR901212">
    <property type="protein sequence ID" value="CAD7248073.1"/>
    <property type="molecule type" value="Genomic_DNA"/>
</dbReference>
<dbReference type="PANTHER" id="PTHR46282:SF2">
    <property type="entry name" value="LEUCINE-RICH MELANOCYTE DIFFERENTIATION-ASSOCIATED PROTEIN"/>
    <property type="match status" value="1"/>
</dbReference>
<gene>
    <name evidence="2" type="ORF">DSTB1V02_LOCUS7896</name>
</gene>
<dbReference type="PANTHER" id="PTHR46282">
    <property type="entry name" value="LEUCINE-RICH MELANOCYTE DIFFERENTIATION-ASSOCIATED PROTEIN"/>
    <property type="match status" value="1"/>
</dbReference>
<feature type="region of interest" description="Disordered" evidence="1">
    <location>
        <begin position="227"/>
        <end position="267"/>
    </location>
</feature>
<dbReference type="EMBL" id="CAJPEV010001695">
    <property type="protein sequence ID" value="CAG0893906.1"/>
    <property type="molecule type" value="Genomic_DNA"/>
</dbReference>
<keyword evidence="3" id="KW-1185">Reference proteome</keyword>
<evidence type="ECO:0008006" key="4">
    <source>
        <dbReference type="Google" id="ProtNLM"/>
    </source>
</evidence>
<evidence type="ECO:0000313" key="2">
    <source>
        <dbReference type="EMBL" id="CAD7248073.1"/>
    </source>
</evidence>
<organism evidence="2">
    <name type="scientific">Darwinula stevensoni</name>
    <dbReference type="NCBI Taxonomy" id="69355"/>
    <lineage>
        <taxon>Eukaryota</taxon>
        <taxon>Metazoa</taxon>
        <taxon>Ecdysozoa</taxon>
        <taxon>Arthropoda</taxon>
        <taxon>Crustacea</taxon>
        <taxon>Oligostraca</taxon>
        <taxon>Ostracoda</taxon>
        <taxon>Podocopa</taxon>
        <taxon>Podocopida</taxon>
        <taxon>Darwinulocopina</taxon>
        <taxon>Darwinuloidea</taxon>
        <taxon>Darwinulidae</taxon>
        <taxon>Darwinula</taxon>
    </lineage>
</organism>
<dbReference type="OrthoDB" id="272149at2759"/>
<dbReference type="Gene3D" id="3.80.10.10">
    <property type="entry name" value="Ribonuclease Inhibitor"/>
    <property type="match status" value="1"/>
</dbReference>
<reference evidence="2" key="1">
    <citation type="submission" date="2020-11" db="EMBL/GenBank/DDBJ databases">
        <authorList>
            <person name="Tran Van P."/>
        </authorList>
    </citation>
    <scope>NUCLEOTIDE SEQUENCE</scope>
</reference>
<name>A0A7R8XD29_9CRUS</name>
<dbReference type="SUPFAM" id="SSF52058">
    <property type="entry name" value="L domain-like"/>
    <property type="match status" value="1"/>
</dbReference>
<dbReference type="Proteomes" id="UP000677054">
    <property type="component" value="Unassembled WGS sequence"/>
</dbReference>
<dbReference type="InterPro" id="IPR001611">
    <property type="entry name" value="Leu-rich_rpt"/>
</dbReference>
<evidence type="ECO:0000256" key="1">
    <source>
        <dbReference type="SAM" id="MobiDB-lite"/>
    </source>
</evidence>
<dbReference type="PROSITE" id="PS51450">
    <property type="entry name" value="LRR"/>
    <property type="match status" value="1"/>
</dbReference>
<accession>A0A7R8XD29</accession>
<proteinExistence type="predicted"/>
<dbReference type="InterPro" id="IPR032675">
    <property type="entry name" value="LRR_dom_sf"/>
</dbReference>
<dbReference type="AlphaFoldDB" id="A0A7R8XD29"/>
<dbReference type="Pfam" id="PF13516">
    <property type="entry name" value="LRR_6"/>
    <property type="match status" value="1"/>
</dbReference>
<protein>
    <recommendedName>
        <fullName evidence="4">Leucine-rich melanocyte differentiation-associated protein</fullName>
    </recommendedName>
</protein>
<evidence type="ECO:0000313" key="3">
    <source>
        <dbReference type="Proteomes" id="UP000677054"/>
    </source>
</evidence>
<dbReference type="InterPro" id="IPR043313">
    <property type="entry name" value="LRMDA"/>
</dbReference>
<dbReference type="FunFam" id="3.80.10.10:FF:000695">
    <property type="entry name" value="leucine-rich melanocyte differentiation-associated protein"/>
    <property type="match status" value="1"/>
</dbReference>
<feature type="region of interest" description="Disordered" evidence="1">
    <location>
        <begin position="21"/>
        <end position="45"/>
    </location>
</feature>
<sequence>MGNVLRCLVLCYRDEGKKPEEGEKRLANPLPGIESGSCRKRTGMSGPPTSHLLVVTVKAKSESGLFLLRTELVYVGQDCKSIPRILANKYGESTTRLDMSFNALLSLQGIEKFCNLEELVLDNNQLGDTIRLAYNPYLRALSLNKNKISDLEGLVEMLSERVPNLEYLSLHGNPACPSQLSNRDHNEADYQRYRYYVLFRLRKLKFLDSRMVTDEERYEASRVGPYTKVIRPSPSQLPDDADGVGQDESRYSPLPPSTRDGQHAGAYGTRRTNYLGKHSEGNRFIYNKDL</sequence>